<dbReference type="HOGENOM" id="CLU_001570_14_0_1"/>
<keyword evidence="3" id="KW-0479">Metal-binding</keyword>
<dbReference type="KEGG" id="sapo:SAPIO_CDS9220"/>
<dbReference type="PANTHER" id="PTHR24305:SF166">
    <property type="entry name" value="CYTOCHROME P450 12A4, MITOCHONDRIAL-RELATED"/>
    <property type="match status" value="1"/>
</dbReference>
<dbReference type="RefSeq" id="XP_016639969.1">
    <property type="nucleotide sequence ID" value="XM_016790666.1"/>
</dbReference>
<dbReference type="PANTHER" id="PTHR24305">
    <property type="entry name" value="CYTOCHROME P450"/>
    <property type="match status" value="1"/>
</dbReference>
<dbReference type="InterPro" id="IPR001128">
    <property type="entry name" value="Cyt_P450"/>
</dbReference>
<reference evidence="6 7" key="1">
    <citation type="journal article" date="2014" name="Genome Announc.">
        <title>Draft genome sequence of the pathogenic fungus Scedosporium apiospermum.</title>
        <authorList>
            <person name="Vandeputte P."/>
            <person name="Ghamrawi S."/>
            <person name="Rechenmann M."/>
            <person name="Iltis A."/>
            <person name="Giraud S."/>
            <person name="Fleury M."/>
            <person name="Thornton C."/>
            <person name="Delhaes L."/>
            <person name="Meyer W."/>
            <person name="Papon N."/>
            <person name="Bouchara J.P."/>
        </authorList>
    </citation>
    <scope>NUCLEOTIDE SEQUENCE [LARGE SCALE GENOMIC DNA]</scope>
    <source>
        <strain evidence="6 7">IHEM 14462</strain>
    </source>
</reference>
<evidence type="ECO:0000256" key="2">
    <source>
        <dbReference type="ARBA" id="ARBA00022617"/>
    </source>
</evidence>
<proteinExistence type="inferred from homology"/>
<dbReference type="GeneID" id="27728292"/>
<feature type="transmembrane region" description="Helical" evidence="5">
    <location>
        <begin position="6"/>
        <end position="24"/>
    </location>
</feature>
<dbReference type="InterPro" id="IPR036396">
    <property type="entry name" value="Cyt_P450_sf"/>
</dbReference>
<comment type="caution">
    <text evidence="6">The sequence shown here is derived from an EMBL/GenBank/DDBJ whole genome shotgun (WGS) entry which is preliminary data.</text>
</comment>
<accession>A0A084FYK8</accession>
<keyword evidence="5" id="KW-0812">Transmembrane</keyword>
<keyword evidence="7" id="KW-1185">Reference proteome</keyword>
<dbReference type="GO" id="GO:0004497">
    <property type="term" value="F:monooxygenase activity"/>
    <property type="evidence" value="ECO:0007669"/>
    <property type="project" value="InterPro"/>
</dbReference>
<dbReference type="EMBL" id="JOWA01000132">
    <property type="protein sequence ID" value="KEZ40170.1"/>
    <property type="molecule type" value="Genomic_DNA"/>
</dbReference>
<keyword evidence="5" id="KW-1133">Transmembrane helix</keyword>
<keyword evidence="4" id="KW-0408">Iron</keyword>
<dbReference type="VEuPathDB" id="FungiDB:SAPIO_CDS9220"/>
<protein>
    <recommendedName>
        <fullName evidence="8">Cytochrome P450</fullName>
    </recommendedName>
</protein>
<evidence type="ECO:0008006" key="8">
    <source>
        <dbReference type="Google" id="ProtNLM"/>
    </source>
</evidence>
<dbReference type="Proteomes" id="UP000028545">
    <property type="component" value="Unassembled WGS sequence"/>
</dbReference>
<dbReference type="OrthoDB" id="3934656at2759"/>
<evidence type="ECO:0000256" key="1">
    <source>
        <dbReference type="ARBA" id="ARBA00010617"/>
    </source>
</evidence>
<dbReference type="Gene3D" id="1.10.630.10">
    <property type="entry name" value="Cytochrome P450"/>
    <property type="match status" value="1"/>
</dbReference>
<dbReference type="InterPro" id="IPR050121">
    <property type="entry name" value="Cytochrome_P450_monoxygenase"/>
</dbReference>
<organism evidence="6 7">
    <name type="scientific">Pseudallescheria apiosperma</name>
    <name type="common">Scedosporium apiospermum</name>
    <dbReference type="NCBI Taxonomy" id="563466"/>
    <lineage>
        <taxon>Eukaryota</taxon>
        <taxon>Fungi</taxon>
        <taxon>Dikarya</taxon>
        <taxon>Ascomycota</taxon>
        <taxon>Pezizomycotina</taxon>
        <taxon>Sordariomycetes</taxon>
        <taxon>Hypocreomycetidae</taxon>
        <taxon>Microascales</taxon>
        <taxon>Microascaceae</taxon>
        <taxon>Scedosporium</taxon>
    </lineage>
</organism>
<keyword evidence="2" id="KW-0349">Heme</keyword>
<evidence type="ECO:0000256" key="5">
    <source>
        <dbReference type="SAM" id="Phobius"/>
    </source>
</evidence>
<dbReference type="OMA" id="MTIQENL"/>
<evidence type="ECO:0000256" key="4">
    <source>
        <dbReference type="ARBA" id="ARBA00023004"/>
    </source>
</evidence>
<sequence length="443" mass="49634">MLDHLSTHLNVPLSIVLIGLIFVLKRLYFHPLSKFPGPTLPSLSSFYQFYIFWTRREGDWYSELHEKYDHAAAKRRFGHAYSLPRVRTLESAFDDQIAKFISNLSVAANETPVVNVGLWIMYFSFDIITAVALGTPVGFMDAKGDVRDLIANMEETAGFQQRLSLYPPIGAFARNNPLGRRLFVSTVDDQRGLGKFMAEIRTVVEQRQSGSGKPQYANSLLDQWLASAGTDGQGIPRQEIEDELLMGMMAGPDSIALMTTNLIFLIANDPSVFSRAQAEIDNAYTQGRLSGPVPTYDECRNLPFVTACVNEGLRYIASTFPRRRSSTRPLLLDGKYVPAGTSISSSAASIGRHPAIYGDQADQFLPDRWLDASPEQLQEWARLDVHWGVGVRKCLGKHVGLMALYKTIIMLIRAFDLRLEASTSINRWSYPSSEKLLITQRIN</sequence>
<evidence type="ECO:0000256" key="3">
    <source>
        <dbReference type="ARBA" id="ARBA00022723"/>
    </source>
</evidence>
<dbReference type="GO" id="GO:0016705">
    <property type="term" value="F:oxidoreductase activity, acting on paired donors, with incorporation or reduction of molecular oxygen"/>
    <property type="evidence" value="ECO:0007669"/>
    <property type="project" value="InterPro"/>
</dbReference>
<dbReference type="SUPFAM" id="SSF48264">
    <property type="entry name" value="Cytochrome P450"/>
    <property type="match status" value="1"/>
</dbReference>
<dbReference type="GO" id="GO:0020037">
    <property type="term" value="F:heme binding"/>
    <property type="evidence" value="ECO:0007669"/>
    <property type="project" value="InterPro"/>
</dbReference>
<gene>
    <name evidence="6" type="ORF">SAPIO_CDS9220</name>
</gene>
<dbReference type="AlphaFoldDB" id="A0A084FYK8"/>
<comment type="similarity">
    <text evidence="1">Belongs to the cytochrome P450 family.</text>
</comment>
<evidence type="ECO:0000313" key="6">
    <source>
        <dbReference type="EMBL" id="KEZ40170.1"/>
    </source>
</evidence>
<name>A0A084FYK8_PSEDA</name>
<dbReference type="GO" id="GO:0005506">
    <property type="term" value="F:iron ion binding"/>
    <property type="evidence" value="ECO:0007669"/>
    <property type="project" value="InterPro"/>
</dbReference>
<keyword evidence="5" id="KW-0472">Membrane</keyword>
<dbReference type="Pfam" id="PF00067">
    <property type="entry name" value="p450"/>
    <property type="match status" value="1"/>
</dbReference>
<evidence type="ECO:0000313" key="7">
    <source>
        <dbReference type="Proteomes" id="UP000028545"/>
    </source>
</evidence>